<sequence>MSTPFVPSQRKTEDRHVAVLAFDIRRFSAFTDSERTRIASEFRDDIEEAFTGTDLQEAWSEREFCQNAGDGIVVGFPDRHLRGIVDRLPQALQHRLRERHQQGGTRLRMRLGIAVGLVQGIADERVDVAPNQTIIDACRIGDSKATRMLLENSDEDATYLAVAVTPTVITGTIGPDPFWLRASEFVKVSIDMADKHYHSEAYLHVPSPSGDLLRFGLANLPRAEISGDDAVEPLEAVIEKALTELPSELGRSWTNAAGRDAASTRVGDVGRDAIGVGPGNRVRDDHSTHDDHSRRGTARQGNVFNGDVSTGQNGTVNAVGGDQHYGNGSEPGDGGGRR</sequence>
<organism evidence="2 3">
    <name type="scientific">Glycomyces artemisiae</name>
    <dbReference type="NCBI Taxonomy" id="1076443"/>
    <lineage>
        <taxon>Bacteria</taxon>
        <taxon>Bacillati</taxon>
        <taxon>Actinomycetota</taxon>
        <taxon>Actinomycetes</taxon>
        <taxon>Glycomycetales</taxon>
        <taxon>Glycomycetaceae</taxon>
        <taxon>Glycomyces</taxon>
    </lineage>
</organism>
<gene>
    <name evidence="2" type="ORF">HOQ43_18065</name>
</gene>
<proteinExistence type="predicted"/>
<dbReference type="EMBL" id="JABFXE010000758">
    <property type="protein sequence ID" value="NUQ90354.1"/>
    <property type="molecule type" value="Genomic_DNA"/>
</dbReference>
<dbReference type="Proteomes" id="UP000574690">
    <property type="component" value="Unassembled WGS sequence"/>
</dbReference>
<evidence type="ECO:0000313" key="2">
    <source>
        <dbReference type="EMBL" id="NUQ90354.1"/>
    </source>
</evidence>
<feature type="compositionally biased region" description="Gly residues" evidence="1">
    <location>
        <begin position="329"/>
        <end position="338"/>
    </location>
</feature>
<protein>
    <recommendedName>
        <fullName evidence="4">Class 3 adenylate cyclase</fullName>
    </recommendedName>
</protein>
<name>A0A850CE88_9ACTN</name>
<dbReference type="InterPro" id="IPR029787">
    <property type="entry name" value="Nucleotide_cyclase"/>
</dbReference>
<feature type="compositionally biased region" description="Polar residues" evidence="1">
    <location>
        <begin position="299"/>
        <end position="316"/>
    </location>
</feature>
<reference evidence="2 3" key="1">
    <citation type="submission" date="2020-05" db="EMBL/GenBank/DDBJ databases">
        <title>DNA-SIP metagenomic assembled genomes.</title>
        <authorList>
            <person name="Yu J."/>
        </authorList>
    </citation>
    <scope>NUCLEOTIDE SEQUENCE [LARGE SCALE GENOMIC DNA]</scope>
    <source>
        <strain evidence="2">Bin5.27</strain>
    </source>
</reference>
<evidence type="ECO:0008006" key="4">
    <source>
        <dbReference type="Google" id="ProtNLM"/>
    </source>
</evidence>
<comment type="caution">
    <text evidence="2">The sequence shown here is derived from an EMBL/GenBank/DDBJ whole genome shotgun (WGS) entry which is preliminary data.</text>
</comment>
<evidence type="ECO:0000256" key="1">
    <source>
        <dbReference type="SAM" id="MobiDB-lite"/>
    </source>
</evidence>
<feature type="region of interest" description="Disordered" evidence="1">
    <location>
        <begin position="256"/>
        <end position="338"/>
    </location>
</feature>
<dbReference type="Gene3D" id="3.30.70.1230">
    <property type="entry name" value="Nucleotide cyclase"/>
    <property type="match status" value="1"/>
</dbReference>
<accession>A0A850CE88</accession>
<feature type="compositionally biased region" description="Basic and acidic residues" evidence="1">
    <location>
        <begin position="281"/>
        <end position="294"/>
    </location>
</feature>
<dbReference type="SUPFAM" id="SSF55073">
    <property type="entry name" value="Nucleotide cyclase"/>
    <property type="match status" value="1"/>
</dbReference>
<evidence type="ECO:0000313" key="3">
    <source>
        <dbReference type="Proteomes" id="UP000574690"/>
    </source>
</evidence>
<dbReference type="AlphaFoldDB" id="A0A850CE88"/>